<organism evidence="1 4">
    <name type="scientific">Yersinia pekkanenii</name>
    <dbReference type="NCBI Taxonomy" id="1288385"/>
    <lineage>
        <taxon>Bacteria</taxon>
        <taxon>Pseudomonadati</taxon>
        <taxon>Pseudomonadota</taxon>
        <taxon>Gammaproteobacteria</taxon>
        <taxon>Enterobacterales</taxon>
        <taxon>Yersiniaceae</taxon>
        <taxon>Yersinia</taxon>
    </lineage>
</organism>
<evidence type="ECO:0000313" key="4">
    <source>
        <dbReference type="Proteomes" id="UP000045840"/>
    </source>
</evidence>
<dbReference type="OrthoDB" id="6475892at2"/>
<sequence>MGRKIEVTAGSSVFEGATSPAKDQVEMLQIAAKCGLLPAINDGVTDMGLLASLAGIDYSSLNRLKELCLKNGCIVRQADNIPVAENLFQDEAHNYLVLIGKVLRENIGPFWQLRNEEENGKKSSQNPQE</sequence>
<evidence type="ECO:0000313" key="2">
    <source>
        <dbReference type="EMBL" id="CRY69372.1"/>
    </source>
</evidence>
<reference evidence="2 3" key="2">
    <citation type="submission" date="2015-03" db="EMBL/GenBank/DDBJ databases">
        <authorList>
            <consortium name="Pathogen Informatics"/>
            <person name="Murphy D."/>
        </authorList>
    </citation>
    <scope>NUCLEOTIDE SEQUENCE [LARGE SCALE GENOMIC DNA]</scope>
    <source>
        <strain evidence="2">Type strain: CIP110230</strain>
        <strain evidence="3">type strain: CIP110230</strain>
    </source>
</reference>
<name>A0A0T9PRF3_9GAMM</name>
<accession>A0A0T9PRF3</accession>
<dbReference type="EMBL" id="CQAZ01000016">
    <property type="protein sequence ID" value="CNH78052.1"/>
    <property type="molecule type" value="Genomic_DNA"/>
</dbReference>
<proteinExistence type="predicted"/>
<evidence type="ECO:0000313" key="1">
    <source>
        <dbReference type="EMBL" id="CNH78052.1"/>
    </source>
</evidence>
<dbReference type="EMBL" id="CWJL01000045">
    <property type="protein sequence ID" value="CRY69372.1"/>
    <property type="molecule type" value="Genomic_DNA"/>
</dbReference>
<dbReference type="RefSeq" id="WP_049612979.1">
    <property type="nucleotide sequence ID" value="NZ_CAWMMU010000045.1"/>
</dbReference>
<evidence type="ECO:0000313" key="3">
    <source>
        <dbReference type="Proteomes" id="UP000044625"/>
    </source>
</evidence>
<dbReference type="STRING" id="1288385.ERS137968_04524"/>
<keyword evidence="3" id="KW-1185">Reference proteome</keyword>
<protein>
    <submittedName>
        <fullName evidence="1">Uncharacterized protein</fullName>
    </submittedName>
</protein>
<gene>
    <name evidence="1" type="ORF">ERS008529_02113</name>
    <name evidence="2" type="ORF">ERS137968_04524</name>
</gene>
<reference evidence="1" key="1">
    <citation type="submission" date="2015-03" db="EMBL/GenBank/DDBJ databases">
        <authorList>
            <person name="Murphy D."/>
        </authorList>
    </citation>
    <scope>NUCLEOTIDE SEQUENCE [LARGE SCALE GENOMIC DNA]</scope>
    <source>
        <strain evidence="1">A125KOH2</strain>
    </source>
</reference>
<dbReference type="Proteomes" id="UP000044625">
    <property type="component" value="Unassembled WGS sequence"/>
</dbReference>
<dbReference type="Proteomes" id="UP000045840">
    <property type="component" value="Unassembled WGS sequence"/>
</dbReference>
<dbReference type="AlphaFoldDB" id="A0A0T9PRF3"/>
<reference evidence="4" key="3">
    <citation type="submission" date="2015-03" db="EMBL/GenBank/DDBJ databases">
        <authorList>
            <consortium name="Pathogen Informatics"/>
        </authorList>
    </citation>
    <scope>NUCLEOTIDE SEQUENCE [LARGE SCALE GENOMIC DNA]</scope>
    <source>
        <strain evidence="4">A125KOH2</strain>
    </source>
</reference>